<reference evidence="1" key="1">
    <citation type="submission" date="2019-03" db="EMBL/GenBank/DDBJ databases">
        <authorList>
            <person name="Danneels B."/>
        </authorList>
    </citation>
    <scope>NUCLEOTIDE SEQUENCE</scope>
</reference>
<protein>
    <submittedName>
        <fullName evidence="1">Uncharacterized protein</fullName>
    </submittedName>
</protein>
<gene>
    <name evidence="1" type="ORF">RAN3_2512</name>
</gene>
<evidence type="ECO:0000313" key="1">
    <source>
        <dbReference type="EMBL" id="VFR81061.1"/>
    </source>
</evidence>
<name>A0A484U377_9ZZZZ</name>
<dbReference type="EMBL" id="CAADIO010000004">
    <property type="protein sequence ID" value="VFR81061.1"/>
    <property type="molecule type" value="Genomic_DNA"/>
</dbReference>
<organism evidence="1">
    <name type="scientific">plant metagenome</name>
    <dbReference type="NCBI Taxonomy" id="1297885"/>
    <lineage>
        <taxon>unclassified sequences</taxon>
        <taxon>metagenomes</taxon>
        <taxon>organismal metagenomes</taxon>
    </lineage>
</organism>
<sequence length="107" mass="11739">MTVQPTLSRTGGLFEYRCDVTFGRGKTQTAARRSWEQRRAKKLAELEALDGQRARVALTRTPPPFKPMTTSGMHGAAGLAMRAAAARAQAVQPTLKPLTSRVRWSAQ</sequence>
<dbReference type="AlphaFoldDB" id="A0A484U377"/>
<proteinExistence type="predicted"/>
<accession>A0A484U377</accession>